<evidence type="ECO:0000259" key="10">
    <source>
        <dbReference type="PROSITE" id="PS50893"/>
    </source>
</evidence>
<comment type="caution">
    <text evidence="12">The sequence shown here is derived from an EMBL/GenBank/DDBJ whole genome shotgun (WGS) entry which is preliminary data.</text>
</comment>
<dbReference type="PROSITE" id="PS50929">
    <property type="entry name" value="ABC_TM1F"/>
    <property type="match status" value="1"/>
</dbReference>
<keyword evidence="8 9" id="KW-0472">Membrane</keyword>
<feature type="domain" description="ABC transmembrane type-1" evidence="11">
    <location>
        <begin position="20"/>
        <end position="302"/>
    </location>
</feature>
<feature type="transmembrane region" description="Helical" evidence="9">
    <location>
        <begin position="129"/>
        <end position="151"/>
    </location>
</feature>
<reference evidence="12 13" key="1">
    <citation type="journal article" date="2018" name="Arch. Microbiol.">
        <title>New insights into the metabolic potential of the phototrophic purple bacterium Rhodopila globiformis DSM 161(T) from its draft genome sequence and evidence for a vanadium-dependent nitrogenase.</title>
        <authorList>
            <person name="Imhoff J.F."/>
            <person name="Rahn T."/>
            <person name="Kunzel S."/>
            <person name="Neulinger S.C."/>
        </authorList>
    </citation>
    <scope>NUCLEOTIDE SEQUENCE [LARGE SCALE GENOMIC DNA]</scope>
    <source>
        <strain evidence="12 13">DSM 16996</strain>
    </source>
</reference>
<feature type="domain" description="ABC transporter" evidence="10">
    <location>
        <begin position="336"/>
        <end position="570"/>
    </location>
</feature>
<dbReference type="GO" id="GO:0005524">
    <property type="term" value="F:ATP binding"/>
    <property type="evidence" value="ECO:0007669"/>
    <property type="project" value="UniProtKB-KW"/>
</dbReference>
<evidence type="ECO:0000256" key="5">
    <source>
        <dbReference type="ARBA" id="ARBA00022741"/>
    </source>
</evidence>
<dbReference type="SMART" id="SM00382">
    <property type="entry name" value="AAA"/>
    <property type="match status" value="1"/>
</dbReference>
<dbReference type="GO" id="GO:0034040">
    <property type="term" value="F:ATPase-coupled lipid transmembrane transporter activity"/>
    <property type="evidence" value="ECO:0007669"/>
    <property type="project" value="TreeGrafter"/>
</dbReference>
<evidence type="ECO:0000259" key="11">
    <source>
        <dbReference type="PROSITE" id="PS50929"/>
    </source>
</evidence>
<dbReference type="CDD" id="cd18552">
    <property type="entry name" value="ABC_6TM_MsbA_like"/>
    <property type="match status" value="1"/>
</dbReference>
<dbReference type="InterPro" id="IPR003439">
    <property type="entry name" value="ABC_transporter-like_ATP-bd"/>
</dbReference>
<keyword evidence="13" id="KW-1185">Reference proteome</keyword>
<name>A0A2S6MY14_9HYPH</name>
<dbReference type="InterPro" id="IPR011527">
    <property type="entry name" value="ABC1_TM_dom"/>
</dbReference>
<organism evidence="12 13">
    <name type="scientific">Rhodoblastus sphagnicola</name>
    <dbReference type="NCBI Taxonomy" id="333368"/>
    <lineage>
        <taxon>Bacteria</taxon>
        <taxon>Pseudomonadati</taxon>
        <taxon>Pseudomonadota</taxon>
        <taxon>Alphaproteobacteria</taxon>
        <taxon>Hyphomicrobiales</taxon>
        <taxon>Rhodoblastaceae</taxon>
        <taxon>Rhodoblastus</taxon>
    </lineage>
</organism>
<dbReference type="SUPFAM" id="SSF90123">
    <property type="entry name" value="ABC transporter transmembrane region"/>
    <property type="match status" value="1"/>
</dbReference>
<keyword evidence="3" id="KW-0813">Transport</keyword>
<evidence type="ECO:0000313" key="13">
    <source>
        <dbReference type="Proteomes" id="UP000239089"/>
    </source>
</evidence>
<evidence type="ECO:0000256" key="4">
    <source>
        <dbReference type="ARBA" id="ARBA00022692"/>
    </source>
</evidence>
<dbReference type="GO" id="GO:0140359">
    <property type="term" value="F:ABC-type transporter activity"/>
    <property type="evidence" value="ECO:0007669"/>
    <property type="project" value="InterPro"/>
</dbReference>
<dbReference type="GO" id="GO:0016887">
    <property type="term" value="F:ATP hydrolysis activity"/>
    <property type="evidence" value="ECO:0007669"/>
    <property type="project" value="InterPro"/>
</dbReference>
<dbReference type="Pfam" id="PF00005">
    <property type="entry name" value="ABC_tran"/>
    <property type="match status" value="1"/>
</dbReference>
<comment type="similarity">
    <text evidence="2">Belongs to the ABC transporter superfamily.</text>
</comment>
<dbReference type="PROSITE" id="PS00211">
    <property type="entry name" value="ABC_TRANSPORTER_1"/>
    <property type="match status" value="1"/>
</dbReference>
<evidence type="ECO:0000256" key="6">
    <source>
        <dbReference type="ARBA" id="ARBA00022840"/>
    </source>
</evidence>
<gene>
    <name evidence="12" type="ORF">CCR94_20330</name>
</gene>
<dbReference type="InterPro" id="IPR036640">
    <property type="entry name" value="ABC1_TM_sf"/>
</dbReference>
<evidence type="ECO:0000256" key="9">
    <source>
        <dbReference type="SAM" id="Phobius"/>
    </source>
</evidence>
<dbReference type="EMBL" id="NHSJ01000126">
    <property type="protein sequence ID" value="PPQ27264.1"/>
    <property type="molecule type" value="Genomic_DNA"/>
</dbReference>
<dbReference type="PANTHER" id="PTHR24221">
    <property type="entry name" value="ATP-BINDING CASSETTE SUB-FAMILY B"/>
    <property type="match status" value="1"/>
</dbReference>
<dbReference type="Proteomes" id="UP000239089">
    <property type="component" value="Unassembled WGS sequence"/>
</dbReference>
<feature type="transmembrane region" description="Helical" evidence="9">
    <location>
        <begin position="245"/>
        <end position="264"/>
    </location>
</feature>
<evidence type="ECO:0000256" key="7">
    <source>
        <dbReference type="ARBA" id="ARBA00022989"/>
    </source>
</evidence>
<evidence type="ECO:0000256" key="2">
    <source>
        <dbReference type="ARBA" id="ARBA00005417"/>
    </source>
</evidence>
<dbReference type="InterPro" id="IPR017871">
    <property type="entry name" value="ABC_transporter-like_CS"/>
</dbReference>
<feature type="transmembrane region" description="Helical" evidence="9">
    <location>
        <begin position="52"/>
        <end position="69"/>
    </location>
</feature>
<dbReference type="SUPFAM" id="SSF52540">
    <property type="entry name" value="P-loop containing nucleoside triphosphate hydrolases"/>
    <property type="match status" value="1"/>
</dbReference>
<feature type="transmembrane region" description="Helical" evidence="9">
    <location>
        <begin position="20"/>
        <end position="40"/>
    </location>
</feature>
<dbReference type="Gene3D" id="1.20.1560.10">
    <property type="entry name" value="ABC transporter type 1, transmembrane domain"/>
    <property type="match status" value="1"/>
</dbReference>
<evidence type="ECO:0000256" key="8">
    <source>
        <dbReference type="ARBA" id="ARBA00023136"/>
    </source>
</evidence>
<dbReference type="InterPro" id="IPR027417">
    <property type="entry name" value="P-loop_NTPase"/>
</dbReference>
<evidence type="ECO:0000313" key="12">
    <source>
        <dbReference type="EMBL" id="PPQ27264.1"/>
    </source>
</evidence>
<dbReference type="InterPro" id="IPR003593">
    <property type="entry name" value="AAA+_ATPase"/>
</dbReference>
<protein>
    <submittedName>
        <fullName evidence="12">ABC transporter ATP-binding protein</fullName>
    </submittedName>
</protein>
<dbReference type="FunFam" id="3.40.50.300:FF:000287">
    <property type="entry name" value="Multidrug ABC transporter ATP-binding protein"/>
    <property type="match status" value="1"/>
</dbReference>
<dbReference type="OrthoDB" id="9804259at2"/>
<dbReference type="Pfam" id="PF00664">
    <property type="entry name" value="ABC_membrane"/>
    <property type="match status" value="1"/>
</dbReference>
<dbReference type="PANTHER" id="PTHR24221:SF654">
    <property type="entry name" value="ATP-BINDING CASSETTE SUB-FAMILY B MEMBER 6"/>
    <property type="match status" value="1"/>
</dbReference>
<dbReference type="GO" id="GO:0005886">
    <property type="term" value="C:plasma membrane"/>
    <property type="evidence" value="ECO:0007669"/>
    <property type="project" value="UniProtKB-SubCell"/>
</dbReference>
<dbReference type="AlphaFoldDB" id="A0A2S6MY14"/>
<feature type="transmembrane region" description="Helical" evidence="9">
    <location>
        <begin position="157"/>
        <end position="177"/>
    </location>
</feature>
<sequence>MHLIERLLREQGRKHVRAYVIAFAMMGVIAACTTLSAYVMKDIIDRIFVDKSITAMWAIGAFIVAIYVAKGFATYGQVVVLTRVANNIVAEIQTRIFDKMLALDLSFYNQTHSTDFIARQAFISGAASGTLNMLVTALGRDILTSIGLIFAMFQQDWVLAILAVVIMPGAIVGTRKLGNRAKKVMMTEFSGFQAILESLQETAQGIRVVKSFTLEDFMRTRQHEAIRSFESAANKLARVQSRSSPLMETFAGVAIAAVVVYGGYRVIYNGAEPGAFFAFITALLLATEPLKRVARLQVDLAGSLLGVQMLYEFLDRNEPEREEPGTPALKITQGRVEFEAVDFAYRAGENVLNKISFVAEPGETTALVGRSGGGKTTTMAMLLRFYDPTAGRILIDGQDICAYTRQSLRSQISYVGQDTFLFKGSIYQNIAYGRPGASREEVEAAAKAAFAHDFIASFECGYDSPVGEQGMQLSGGQRQRIAIARAFLKNAPLILLDEATSALDTESERAVQEALKQLCAGRTTLVIAHRLSTVASAERICVIEAGKVIESGGQDQLLAKGGVYALLYKSQFESAALLAEAAAE</sequence>
<keyword evidence="6 12" id="KW-0067">ATP-binding</keyword>
<dbReference type="PROSITE" id="PS50893">
    <property type="entry name" value="ABC_TRANSPORTER_2"/>
    <property type="match status" value="1"/>
</dbReference>
<keyword evidence="5" id="KW-0547">Nucleotide-binding</keyword>
<evidence type="ECO:0000256" key="3">
    <source>
        <dbReference type="ARBA" id="ARBA00022448"/>
    </source>
</evidence>
<comment type="subcellular location">
    <subcellularLocation>
        <location evidence="1">Cell membrane</location>
        <topology evidence="1">Multi-pass membrane protein</topology>
    </subcellularLocation>
</comment>
<proteinExistence type="inferred from homology"/>
<evidence type="ECO:0000256" key="1">
    <source>
        <dbReference type="ARBA" id="ARBA00004651"/>
    </source>
</evidence>
<keyword evidence="4 9" id="KW-0812">Transmembrane</keyword>
<dbReference type="PROSITE" id="PS51257">
    <property type="entry name" value="PROKAR_LIPOPROTEIN"/>
    <property type="match status" value="1"/>
</dbReference>
<keyword evidence="7 9" id="KW-1133">Transmembrane helix</keyword>
<dbReference type="InterPro" id="IPR039421">
    <property type="entry name" value="Type_1_exporter"/>
</dbReference>
<dbReference type="Gene3D" id="3.40.50.300">
    <property type="entry name" value="P-loop containing nucleotide triphosphate hydrolases"/>
    <property type="match status" value="1"/>
</dbReference>
<accession>A0A2S6MY14</accession>